<evidence type="ECO:0000313" key="2">
    <source>
        <dbReference type="EMBL" id="KAE9033367.1"/>
    </source>
</evidence>
<organism evidence="3 5">
    <name type="scientific">Phytophthora rubi</name>
    <dbReference type="NCBI Taxonomy" id="129364"/>
    <lineage>
        <taxon>Eukaryota</taxon>
        <taxon>Sar</taxon>
        <taxon>Stramenopiles</taxon>
        <taxon>Oomycota</taxon>
        <taxon>Peronosporomycetes</taxon>
        <taxon>Peronosporales</taxon>
        <taxon>Peronosporaceae</taxon>
        <taxon>Phytophthora</taxon>
    </lineage>
</organism>
<name>A0A6A4FEY6_9STRA</name>
<evidence type="ECO:0000313" key="6">
    <source>
        <dbReference type="Proteomes" id="UP000435112"/>
    </source>
</evidence>
<sequence>MRGAFGSVSILLTDGSADPSLNGCAAVQQTQPFRLGSAEPSVQRHHTVNIGIIVNL</sequence>
<dbReference type="Proteomes" id="UP000435112">
    <property type="component" value="Unassembled WGS sequence"/>
</dbReference>
<protein>
    <submittedName>
        <fullName evidence="3">Uncharacterized protein</fullName>
    </submittedName>
</protein>
<evidence type="ECO:0000313" key="4">
    <source>
        <dbReference type="Proteomes" id="UP000429607"/>
    </source>
</evidence>
<evidence type="ECO:0000313" key="5">
    <source>
        <dbReference type="Proteomes" id="UP000434957"/>
    </source>
</evidence>
<evidence type="ECO:0000313" key="3">
    <source>
        <dbReference type="EMBL" id="KAE9340307.1"/>
    </source>
</evidence>
<dbReference type="Proteomes" id="UP000434957">
    <property type="component" value="Unassembled WGS sequence"/>
</dbReference>
<reference evidence="3 5" key="1">
    <citation type="submission" date="2018-08" db="EMBL/GenBank/DDBJ databases">
        <title>Genomic investigation of the strawberry pathogen Phytophthora fragariae indicates pathogenicity is determined by transcriptional variation in three key races.</title>
        <authorList>
            <person name="Adams T.M."/>
            <person name="Armitage A.D."/>
            <person name="Sobczyk M.K."/>
            <person name="Bates H.J."/>
            <person name="Dunwell J.M."/>
            <person name="Nellist C.F."/>
            <person name="Harrison R.J."/>
        </authorList>
    </citation>
    <scope>NUCLEOTIDE SEQUENCE [LARGE SCALE GENOMIC DNA]</scope>
    <source>
        <strain evidence="2 4">SCRP249</strain>
        <strain evidence="1 6">SCRP324</strain>
        <strain evidence="3 5">SCRP333</strain>
    </source>
</reference>
<accession>A0A6A4FEY6</accession>
<dbReference type="Proteomes" id="UP000429607">
    <property type="component" value="Unassembled WGS sequence"/>
</dbReference>
<evidence type="ECO:0000313" key="1">
    <source>
        <dbReference type="EMBL" id="KAE9023566.1"/>
    </source>
</evidence>
<keyword evidence="5" id="KW-1185">Reference proteome</keyword>
<comment type="caution">
    <text evidence="3">The sequence shown here is derived from an EMBL/GenBank/DDBJ whole genome shotgun (WGS) entry which is preliminary data.</text>
</comment>
<gene>
    <name evidence="2" type="ORF">PR001_g10209</name>
    <name evidence="1" type="ORF">PR002_g11677</name>
    <name evidence="3" type="ORF">PR003_g10549</name>
</gene>
<dbReference type="EMBL" id="QXFT01000580">
    <property type="protein sequence ID" value="KAE9340307.1"/>
    <property type="molecule type" value="Genomic_DNA"/>
</dbReference>
<dbReference type="EMBL" id="QXFU01000708">
    <property type="protein sequence ID" value="KAE9023566.1"/>
    <property type="molecule type" value="Genomic_DNA"/>
</dbReference>
<proteinExistence type="predicted"/>
<dbReference type="EMBL" id="QXFV01000591">
    <property type="protein sequence ID" value="KAE9033367.1"/>
    <property type="molecule type" value="Genomic_DNA"/>
</dbReference>
<dbReference type="AlphaFoldDB" id="A0A6A4FEY6"/>